<dbReference type="Proteomes" id="UP001318040">
    <property type="component" value="Chromosome 1"/>
</dbReference>
<accession>A0AAJ7SW36</accession>
<feature type="compositionally biased region" description="Pro residues" evidence="1">
    <location>
        <begin position="39"/>
        <end position="61"/>
    </location>
</feature>
<dbReference type="RefSeq" id="XP_032806324.1">
    <property type="nucleotide sequence ID" value="XM_032950433.1"/>
</dbReference>
<feature type="compositionally biased region" description="Low complexity" evidence="1">
    <location>
        <begin position="29"/>
        <end position="38"/>
    </location>
</feature>
<dbReference type="KEGG" id="pmrn:116940514"/>
<dbReference type="AlphaFoldDB" id="A0AAJ7SW36"/>
<proteinExistence type="predicted"/>
<sequence length="335" mass="35549">MQRRNTLRQAFGQDPAAAEAPGPTPQAPGPTSQSSGPTPQAPGPTPQAPGPTPQAPGPTPQAPTASSSRRLGPPLRARGWALAAYSRLVPGPVAPRPPVALRPPGAPRPPGVTVEARAGSRQSAATWMDFECSDKRGKLLMSITESGNLSVMDGETALEQFSIYEAPCMTSLCHVFQKEECVFFSTQVKTAGRTFRVKLYGETKEQALEQCSSCVMVLSNFIRVHKMAAVPAEKQGGGKLTKPQPVTHHLLEAARPTGSLPQVHFSDGTASMSQLAKLTSGAATAPFRPLASLQSPNFPAQQLGPLLRLCVLDPNFIALVERVEQELTKIIAEDP</sequence>
<feature type="region of interest" description="Disordered" evidence="1">
    <location>
        <begin position="1"/>
        <end position="73"/>
    </location>
</feature>
<dbReference type="PANTHER" id="PTHR34921">
    <property type="entry name" value="MEIOTIC RECOMBINATION PROTEIN REC114"/>
    <property type="match status" value="1"/>
</dbReference>
<gene>
    <name evidence="3" type="primary">REC114</name>
</gene>
<reference evidence="3" key="1">
    <citation type="submission" date="2025-08" db="UniProtKB">
        <authorList>
            <consortium name="RefSeq"/>
        </authorList>
    </citation>
    <scope>IDENTIFICATION</scope>
    <source>
        <tissue evidence="3">Sperm</tissue>
    </source>
</reference>
<keyword evidence="2" id="KW-1185">Reference proteome</keyword>
<feature type="region of interest" description="Disordered" evidence="1">
    <location>
        <begin position="91"/>
        <end position="120"/>
    </location>
</feature>
<dbReference type="Pfam" id="PF15165">
    <property type="entry name" value="REC114-like"/>
    <property type="match status" value="1"/>
</dbReference>
<evidence type="ECO:0000313" key="3">
    <source>
        <dbReference type="RefSeq" id="XP_032806324.1"/>
    </source>
</evidence>
<dbReference type="CTD" id="283677"/>
<organism evidence="2 3">
    <name type="scientific">Petromyzon marinus</name>
    <name type="common">Sea lamprey</name>
    <dbReference type="NCBI Taxonomy" id="7757"/>
    <lineage>
        <taxon>Eukaryota</taxon>
        <taxon>Metazoa</taxon>
        <taxon>Chordata</taxon>
        <taxon>Craniata</taxon>
        <taxon>Vertebrata</taxon>
        <taxon>Cyclostomata</taxon>
        <taxon>Hyperoartia</taxon>
        <taxon>Petromyzontiformes</taxon>
        <taxon>Petromyzontidae</taxon>
        <taxon>Petromyzon</taxon>
    </lineage>
</organism>
<dbReference type="PANTHER" id="PTHR34921:SF1">
    <property type="entry name" value="MEIOTIC RECOMBINATION PROTEIN REC114"/>
    <property type="match status" value="1"/>
</dbReference>
<evidence type="ECO:0000313" key="2">
    <source>
        <dbReference type="Proteomes" id="UP001318040"/>
    </source>
</evidence>
<protein>
    <submittedName>
        <fullName evidence="3">Meiotic recombination protein REC114 isoform X1</fullName>
    </submittedName>
</protein>
<name>A0AAJ7SW36_PETMA</name>
<evidence type="ECO:0000256" key="1">
    <source>
        <dbReference type="SAM" id="MobiDB-lite"/>
    </source>
</evidence>
<feature type="compositionally biased region" description="Pro residues" evidence="1">
    <location>
        <begin position="92"/>
        <end position="110"/>
    </location>
</feature>
<dbReference type="InterPro" id="IPR029168">
    <property type="entry name" value="REC114L"/>
</dbReference>